<proteinExistence type="predicted"/>
<evidence type="ECO:0000256" key="1">
    <source>
        <dbReference type="SAM" id="MobiDB-lite"/>
    </source>
</evidence>
<feature type="compositionally biased region" description="Basic residues" evidence="1">
    <location>
        <begin position="10"/>
        <end position="21"/>
    </location>
</feature>
<dbReference type="Proteomes" id="UP000685013">
    <property type="component" value="Chromosome 3"/>
</dbReference>
<feature type="compositionally biased region" description="Gly residues" evidence="1">
    <location>
        <begin position="27"/>
        <end position="36"/>
    </location>
</feature>
<dbReference type="AlphaFoldDB" id="A0AAV6NY08"/>
<keyword evidence="3" id="KW-1185">Reference proteome</keyword>
<feature type="non-terminal residue" evidence="2">
    <location>
        <position position="1"/>
    </location>
</feature>
<evidence type="ECO:0000313" key="3">
    <source>
        <dbReference type="Proteomes" id="UP000685013"/>
    </source>
</evidence>
<accession>A0AAV6NY08</accession>
<name>A0AAV6NY08_9ROSI</name>
<reference evidence="2 3" key="1">
    <citation type="journal article" date="2021" name="Hortic Res">
        <title>The domestication of Cucurbita argyrosperma as revealed by the genome of its wild relative.</title>
        <authorList>
            <person name="Barrera-Redondo J."/>
            <person name="Sanchez-de la Vega G."/>
            <person name="Aguirre-Liguori J.A."/>
            <person name="Castellanos-Morales G."/>
            <person name="Gutierrez-Guerrero Y.T."/>
            <person name="Aguirre-Dugua X."/>
            <person name="Aguirre-Planter E."/>
            <person name="Tenaillon M.I."/>
            <person name="Lira-Saade R."/>
            <person name="Eguiarte L.E."/>
        </authorList>
    </citation>
    <scope>NUCLEOTIDE SEQUENCE [LARGE SCALE GENOMIC DNA]</scope>
    <source>
        <strain evidence="2">JBR-2021</strain>
    </source>
</reference>
<sequence length="128" mass="13769">MDGKGEVEKAKKRRRSIRKMGTKSTTVGGGGSGGRSRGSTRRQTVQTNKATLEHQKKQQPAIILSGNLVSPPCVSSCGWRVVAAPAVEIDVAKGEELGHGGVLFIPILIYTATFWKSASLQFVLFFKP</sequence>
<evidence type="ECO:0000313" key="2">
    <source>
        <dbReference type="EMBL" id="KAG6603315.1"/>
    </source>
</evidence>
<organism evidence="2 3">
    <name type="scientific">Cucurbita argyrosperma subsp. sororia</name>
    <dbReference type="NCBI Taxonomy" id="37648"/>
    <lineage>
        <taxon>Eukaryota</taxon>
        <taxon>Viridiplantae</taxon>
        <taxon>Streptophyta</taxon>
        <taxon>Embryophyta</taxon>
        <taxon>Tracheophyta</taxon>
        <taxon>Spermatophyta</taxon>
        <taxon>Magnoliopsida</taxon>
        <taxon>eudicotyledons</taxon>
        <taxon>Gunneridae</taxon>
        <taxon>Pentapetalae</taxon>
        <taxon>rosids</taxon>
        <taxon>fabids</taxon>
        <taxon>Cucurbitales</taxon>
        <taxon>Cucurbitaceae</taxon>
        <taxon>Cucurbiteae</taxon>
        <taxon>Cucurbita</taxon>
    </lineage>
</organism>
<dbReference type="EMBL" id="JAGKQH010000003">
    <property type="protein sequence ID" value="KAG6603315.1"/>
    <property type="molecule type" value="Genomic_DNA"/>
</dbReference>
<feature type="region of interest" description="Disordered" evidence="1">
    <location>
        <begin position="1"/>
        <end position="58"/>
    </location>
</feature>
<gene>
    <name evidence="2" type="ORF">SDJN03_03924</name>
</gene>
<comment type="caution">
    <text evidence="2">The sequence shown here is derived from an EMBL/GenBank/DDBJ whole genome shotgun (WGS) entry which is preliminary data.</text>
</comment>
<protein>
    <submittedName>
        <fullName evidence="2">Uncharacterized protein</fullName>
    </submittedName>
</protein>